<dbReference type="PANTHER" id="PTHR48081:SF8">
    <property type="entry name" value="ALPHA_BETA HYDROLASE FOLD-3 DOMAIN-CONTAINING PROTEIN-RELATED"/>
    <property type="match status" value="1"/>
</dbReference>
<dbReference type="SUPFAM" id="SSF53474">
    <property type="entry name" value="alpha/beta-Hydrolases"/>
    <property type="match status" value="1"/>
</dbReference>
<dbReference type="Pfam" id="PF07859">
    <property type="entry name" value="Abhydrolase_3"/>
    <property type="match status" value="1"/>
</dbReference>
<dbReference type="EMBL" id="RBLC01000005">
    <property type="protein sequence ID" value="RKS19167.1"/>
    <property type="molecule type" value="Genomic_DNA"/>
</dbReference>
<dbReference type="PANTHER" id="PTHR48081">
    <property type="entry name" value="AB HYDROLASE SUPERFAMILY PROTEIN C4A8.06C"/>
    <property type="match status" value="1"/>
</dbReference>
<evidence type="ECO:0000313" key="5">
    <source>
        <dbReference type="Proteomes" id="UP000277579"/>
    </source>
</evidence>
<keyword evidence="2" id="KW-0378">Hydrolase</keyword>
<evidence type="ECO:0000313" key="4">
    <source>
        <dbReference type="EMBL" id="RKS19167.1"/>
    </source>
</evidence>
<proteinExistence type="inferred from homology"/>
<evidence type="ECO:0000256" key="2">
    <source>
        <dbReference type="ARBA" id="ARBA00022801"/>
    </source>
</evidence>
<dbReference type="InterPro" id="IPR050300">
    <property type="entry name" value="GDXG_lipolytic_enzyme"/>
</dbReference>
<reference evidence="4 5" key="1">
    <citation type="submission" date="2018-10" db="EMBL/GenBank/DDBJ databases">
        <title>Genomic Encyclopedia of Archaeal and Bacterial Type Strains, Phase II (KMG-II): from individual species to whole genera.</title>
        <authorList>
            <person name="Goeker M."/>
        </authorList>
    </citation>
    <scope>NUCLEOTIDE SEQUENCE [LARGE SCALE GENOMIC DNA]</scope>
    <source>
        <strain evidence="4 5">DSM 29537</strain>
    </source>
</reference>
<dbReference type="InterPro" id="IPR002168">
    <property type="entry name" value="Lipase_GDXG_HIS_AS"/>
</dbReference>
<dbReference type="RefSeq" id="WP_121377398.1">
    <property type="nucleotide sequence ID" value="NZ_RBLC01000005.1"/>
</dbReference>
<dbReference type="InterPro" id="IPR029058">
    <property type="entry name" value="AB_hydrolase_fold"/>
</dbReference>
<dbReference type="InterPro" id="IPR013094">
    <property type="entry name" value="AB_hydrolase_3"/>
</dbReference>
<evidence type="ECO:0000259" key="3">
    <source>
        <dbReference type="Pfam" id="PF07859"/>
    </source>
</evidence>
<dbReference type="AlphaFoldDB" id="A0A495LZH7"/>
<dbReference type="PROSITE" id="PS01173">
    <property type="entry name" value="LIPASE_GDXG_HIS"/>
    <property type="match status" value="1"/>
</dbReference>
<sequence length="366" mass="40045">MKTTTFLRPATGLLFLTILTASCSDNPKISVRTGDEAQETASEDVEIQDYATDPNIDRGTKEFLKVLNSGGTPLEKLSKEDARNVLVNAQAGVKVDLSGIEESEKTITSDGLTVKLNIVRPQGKTGKLPAFMFIHGGGWILGDYPTHKRFVRDLVVASGYTAVFVNYTPSPEAKYPTAINEIYAATKWVAEHGDEINVDGKRLAMVGNSAGGNMAAAVTLMAKEKNGPEIKSQVLFWPVADTNFETTSYKKFGKDRFLTSSVMQWMFDQYTTDAEARKSIYISPASADAKHFKGLPPTLIQVAENDILRDEGEAYGRKLDEAGVQVTTVRYDGMIHDFGLLNALAELPTTKSLFIHAGAELQKHLK</sequence>
<dbReference type="Proteomes" id="UP000277579">
    <property type="component" value="Unassembled WGS sequence"/>
</dbReference>
<comment type="caution">
    <text evidence="4">The sequence shown here is derived from an EMBL/GenBank/DDBJ whole genome shotgun (WGS) entry which is preliminary data.</text>
</comment>
<organism evidence="4 5">
    <name type="scientific">Flavobacterium endophyticum</name>
    <dbReference type="NCBI Taxonomy" id="1540163"/>
    <lineage>
        <taxon>Bacteria</taxon>
        <taxon>Pseudomonadati</taxon>
        <taxon>Bacteroidota</taxon>
        <taxon>Flavobacteriia</taxon>
        <taxon>Flavobacteriales</taxon>
        <taxon>Flavobacteriaceae</taxon>
        <taxon>Flavobacterium</taxon>
    </lineage>
</organism>
<dbReference type="PROSITE" id="PS51257">
    <property type="entry name" value="PROKAR_LIPOPROTEIN"/>
    <property type="match status" value="1"/>
</dbReference>
<protein>
    <submittedName>
        <fullName evidence="4">Acetyl esterase/lipase</fullName>
    </submittedName>
</protein>
<dbReference type="GO" id="GO:0016787">
    <property type="term" value="F:hydrolase activity"/>
    <property type="evidence" value="ECO:0007669"/>
    <property type="project" value="UniProtKB-KW"/>
</dbReference>
<dbReference type="Gene3D" id="3.40.50.1820">
    <property type="entry name" value="alpha/beta hydrolase"/>
    <property type="match status" value="1"/>
</dbReference>
<feature type="domain" description="Alpha/beta hydrolase fold-3" evidence="3">
    <location>
        <begin position="132"/>
        <end position="338"/>
    </location>
</feature>
<evidence type="ECO:0000256" key="1">
    <source>
        <dbReference type="ARBA" id="ARBA00010515"/>
    </source>
</evidence>
<dbReference type="OrthoDB" id="9815425at2"/>
<comment type="similarity">
    <text evidence="1">Belongs to the 'GDXG' lipolytic enzyme family.</text>
</comment>
<gene>
    <name evidence="4" type="ORF">CLV94_3118</name>
</gene>
<accession>A0A495LZH7</accession>
<keyword evidence="5" id="KW-1185">Reference proteome</keyword>
<name>A0A495LZH7_9FLAO</name>